<feature type="binding site" evidence="7">
    <location>
        <position position="46"/>
    </location>
    <ligand>
        <name>Fe cation</name>
        <dbReference type="ChEBI" id="CHEBI:24875"/>
        <label>3</label>
    </ligand>
</feature>
<dbReference type="PANTHER" id="PTHR30295:SF0">
    <property type="entry name" value="BACTERIOFERRITIN"/>
    <property type="match status" value="1"/>
</dbReference>
<evidence type="ECO:0000313" key="10">
    <source>
        <dbReference type="Proteomes" id="UP000198736"/>
    </source>
</evidence>
<accession>A0A0S4LRN2</accession>
<dbReference type="STRING" id="1742973.COMA2_50185"/>
<evidence type="ECO:0000256" key="5">
    <source>
        <dbReference type="ARBA" id="ARBA00023004"/>
    </source>
</evidence>
<dbReference type="PRINTS" id="PR00601">
    <property type="entry name" value="BACFERRITIN"/>
</dbReference>
<dbReference type="CDD" id="cd00907">
    <property type="entry name" value="Bacterioferritin"/>
    <property type="match status" value="1"/>
</dbReference>
<dbReference type="InterPro" id="IPR009040">
    <property type="entry name" value="Ferritin-like_diiron"/>
</dbReference>
<feature type="binding site" evidence="7">
    <location>
        <position position="94"/>
    </location>
    <ligand>
        <name>Fe cation</name>
        <dbReference type="ChEBI" id="CHEBI:24875"/>
        <label>2</label>
    </ligand>
</feature>
<feature type="binding site" evidence="7">
    <location>
        <position position="130"/>
    </location>
    <ligand>
        <name>Fe cation</name>
        <dbReference type="ChEBI" id="CHEBI:24875"/>
        <label>2</label>
    </ligand>
</feature>
<comment type="function">
    <text evidence="6">Iron-storage protein, whose ferroxidase center binds Fe(2+), oxidizes it using dioxygen to Fe(3+), and participates in the subsequent Fe(3+) oxide mineral core formation within the central cavity of the BFR protein shell.</text>
</comment>
<evidence type="ECO:0000256" key="2">
    <source>
        <dbReference type="ARBA" id="ARBA00022434"/>
    </source>
</evidence>
<dbReference type="SUPFAM" id="SSF47240">
    <property type="entry name" value="Ferritin-like"/>
    <property type="match status" value="1"/>
</dbReference>
<evidence type="ECO:0000256" key="6">
    <source>
        <dbReference type="PIRNR" id="PIRNR002560"/>
    </source>
</evidence>
<feature type="binding site" evidence="7">
    <location>
        <position position="50"/>
    </location>
    <ligand>
        <name>Fe cation</name>
        <dbReference type="ChEBI" id="CHEBI:24875"/>
        <label>3</label>
    </ligand>
</feature>
<dbReference type="OrthoDB" id="9790912at2"/>
<dbReference type="GO" id="GO:0008199">
    <property type="term" value="F:ferric iron binding"/>
    <property type="evidence" value="ECO:0007669"/>
    <property type="project" value="InterPro"/>
</dbReference>
<keyword evidence="2 6" id="KW-0409">Iron storage</keyword>
<gene>
    <name evidence="9" type="primary">bfr2</name>
    <name evidence="9" type="ORF">COMA2_50185</name>
</gene>
<feature type="binding site" evidence="7">
    <location>
        <position position="54"/>
    </location>
    <ligand>
        <name>Fe cation</name>
        <dbReference type="ChEBI" id="CHEBI:24875"/>
        <label>1</label>
    </ligand>
</feature>
<dbReference type="InterPro" id="IPR012347">
    <property type="entry name" value="Ferritin-like"/>
</dbReference>
<comment type="catalytic activity">
    <reaction evidence="6">
        <text>4 Fe(2+) + O2 + 4 H(+) = 4 Fe(3+) + 2 H2O</text>
        <dbReference type="Rhea" id="RHEA:11148"/>
        <dbReference type="ChEBI" id="CHEBI:15377"/>
        <dbReference type="ChEBI" id="CHEBI:15378"/>
        <dbReference type="ChEBI" id="CHEBI:15379"/>
        <dbReference type="ChEBI" id="CHEBI:29033"/>
        <dbReference type="ChEBI" id="CHEBI:29034"/>
        <dbReference type="EC" id="1.16.3.1"/>
    </reaction>
</comment>
<feature type="binding site" evidence="7">
    <location>
        <position position="18"/>
    </location>
    <ligand>
        <name>Fe cation</name>
        <dbReference type="ChEBI" id="CHEBI:24875"/>
        <label>1</label>
    </ligand>
</feature>
<keyword evidence="3" id="KW-0349">Heme</keyword>
<keyword evidence="9" id="KW-0560">Oxidoreductase</keyword>
<dbReference type="AlphaFoldDB" id="A0A0S4LRN2"/>
<dbReference type="Gene3D" id="1.20.1260.10">
    <property type="match status" value="1"/>
</dbReference>
<feature type="binding site" evidence="7">
    <location>
        <position position="51"/>
    </location>
    <ligand>
        <name>Fe cation</name>
        <dbReference type="ChEBI" id="CHEBI:24875"/>
        <label>1</label>
    </ligand>
</feature>
<dbReference type="GO" id="GO:0006879">
    <property type="term" value="P:intracellular iron ion homeostasis"/>
    <property type="evidence" value="ECO:0007669"/>
    <property type="project" value="UniProtKB-KW"/>
</dbReference>
<keyword evidence="5 6" id="KW-0408">Iron</keyword>
<evidence type="ECO:0000313" key="9">
    <source>
        <dbReference type="EMBL" id="CUS38635.1"/>
    </source>
</evidence>
<name>A0A0S4LRN2_9BACT</name>
<dbReference type="EMBL" id="CZPZ01000032">
    <property type="protein sequence ID" value="CUS38635.1"/>
    <property type="molecule type" value="Genomic_DNA"/>
</dbReference>
<reference evidence="10" key="1">
    <citation type="submission" date="2015-10" db="EMBL/GenBank/DDBJ databases">
        <authorList>
            <person name="Luecker S."/>
            <person name="Luecker S."/>
        </authorList>
    </citation>
    <scope>NUCLEOTIDE SEQUENCE [LARGE SCALE GENOMIC DNA]</scope>
</reference>
<dbReference type="GO" id="GO:0020037">
    <property type="term" value="F:heme binding"/>
    <property type="evidence" value="ECO:0007669"/>
    <property type="project" value="TreeGrafter"/>
</dbReference>
<proteinExistence type="inferred from homology"/>
<organism evidence="9 10">
    <name type="scientific">Candidatus Nitrospira nitrificans</name>
    <dbReference type="NCBI Taxonomy" id="1742973"/>
    <lineage>
        <taxon>Bacteria</taxon>
        <taxon>Pseudomonadati</taxon>
        <taxon>Nitrospirota</taxon>
        <taxon>Nitrospiria</taxon>
        <taxon>Nitrospirales</taxon>
        <taxon>Nitrospiraceae</taxon>
        <taxon>Nitrospira</taxon>
    </lineage>
</organism>
<dbReference type="InterPro" id="IPR002024">
    <property type="entry name" value="Bacterioferritin"/>
</dbReference>
<dbReference type="InterPro" id="IPR008331">
    <property type="entry name" value="Ferritin_DPS_dom"/>
</dbReference>
<comment type="similarity">
    <text evidence="1 6">Belongs to the bacterioferritin family.</text>
</comment>
<evidence type="ECO:0000259" key="8">
    <source>
        <dbReference type="PROSITE" id="PS50905"/>
    </source>
</evidence>
<dbReference type="EC" id="1.16.3.1" evidence="6"/>
<dbReference type="GO" id="GO:0004322">
    <property type="term" value="F:ferroxidase activity"/>
    <property type="evidence" value="ECO:0007669"/>
    <property type="project" value="UniProtKB-EC"/>
</dbReference>
<keyword evidence="10" id="KW-1185">Reference proteome</keyword>
<sequence length="156" mass="18086">MKAKEGVLEFLNQVLRSELTAVHQYLLHAALCKNWGYERLQEHYSHLANEEVQHSAGLIDHILYLNGTPEVGQLDPIVRGEDVGTLFRADLDFERDDVELLRKAIAHCAKVGDFTTRHLLEHMIEDSEEHVDWFEVRLRTIDQVGLDRFLSEQIKK</sequence>
<dbReference type="NCBIfam" id="TIGR00754">
    <property type="entry name" value="bfr"/>
    <property type="match status" value="1"/>
</dbReference>
<evidence type="ECO:0000256" key="7">
    <source>
        <dbReference type="PIRSR" id="PIRSR002560-1"/>
    </source>
</evidence>
<dbReference type="GO" id="GO:0005829">
    <property type="term" value="C:cytosol"/>
    <property type="evidence" value="ECO:0007669"/>
    <property type="project" value="TreeGrafter"/>
</dbReference>
<dbReference type="PIRSF" id="PIRSF002560">
    <property type="entry name" value="Bacterioferritin"/>
    <property type="match status" value="1"/>
</dbReference>
<dbReference type="PANTHER" id="PTHR30295">
    <property type="entry name" value="BACTERIOFERRITIN"/>
    <property type="match status" value="1"/>
</dbReference>
<keyword evidence="4 6" id="KW-0479">Metal-binding</keyword>
<dbReference type="PROSITE" id="PS50905">
    <property type="entry name" value="FERRITIN_LIKE"/>
    <property type="match status" value="1"/>
</dbReference>
<feature type="binding site" evidence="7">
    <location>
        <position position="51"/>
    </location>
    <ligand>
        <name>Fe cation</name>
        <dbReference type="ChEBI" id="CHEBI:24875"/>
        <label>2</label>
    </ligand>
</feature>
<dbReference type="InterPro" id="IPR009078">
    <property type="entry name" value="Ferritin-like_SF"/>
</dbReference>
<feature type="domain" description="Ferritin-like diiron" evidence="8">
    <location>
        <begin position="1"/>
        <end position="145"/>
    </location>
</feature>
<evidence type="ECO:0000256" key="3">
    <source>
        <dbReference type="ARBA" id="ARBA00022617"/>
    </source>
</evidence>
<protein>
    <recommendedName>
        <fullName evidence="6">Bacterioferritin</fullName>
        <ecNumber evidence="6">1.16.3.1</ecNumber>
    </recommendedName>
</protein>
<dbReference type="Proteomes" id="UP000198736">
    <property type="component" value="Unassembled WGS sequence"/>
</dbReference>
<dbReference type="Pfam" id="PF00210">
    <property type="entry name" value="Ferritin"/>
    <property type="match status" value="1"/>
</dbReference>
<evidence type="ECO:0000256" key="1">
    <source>
        <dbReference type="ARBA" id="ARBA00008093"/>
    </source>
</evidence>
<dbReference type="RefSeq" id="WP_090900668.1">
    <property type="nucleotide sequence ID" value="NZ_CZPZ01000032.1"/>
</dbReference>
<evidence type="ECO:0000256" key="4">
    <source>
        <dbReference type="ARBA" id="ARBA00022723"/>
    </source>
</evidence>
<dbReference type="GO" id="GO:0006826">
    <property type="term" value="P:iron ion transport"/>
    <property type="evidence" value="ECO:0007669"/>
    <property type="project" value="InterPro"/>
</dbReference>